<reference evidence="1 2" key="1">
    <citation type="submission" date="2020-07" db="EMBL/GenBank/DDBJ databases">
        <title>Luteimonas sp. SJ-92.</title>
        <authorList>
            <person name="Huang X.-X."/>
            <person name="Xu L."/>
            <person name="Sun J.-Q."/>
        </authorList>
    </citation>
    <scope>NUCLEOTIDE SEQUENCE [LARGE SCALE GENOMIC DNA]</scope>
    <source>
        <strain evidence="1 2">SJ-92</strain>
    </source>
</reference>
<evidence type="ECO:0000313" key="1">
    <source>
        <dbReference type="EMBL" id="NZA26167.1"/>
    </source>
</evidence>
<sequence>MLVRGLGLALLLPLVALAQSLPRPKEFYFSEDALTTRPVVAIEGSDEATLARLMQVVERGQRDADRAAAQLAHAAMRTGRTGTGIALYERALADSARRSPLRTSIHWNYGWDLLRSGDAEGALQQWQAAVSGRLAGPEWLPPTLAMALWRLERRDEARDWYAAAVRTHPERWRSPGDFSALLPDWRADERATLGEVHAAWQENPPAWP</sequence>
<dbReference type="InterPro" id="IPR011990">
    <property type="entry name" value="TPR-like_helical_dom_sf"/>
</dbReference>
<dbReference type="AlphaFoldDB" id="A0A853JBY6"/>
<organism evidence="1 2">
    <name type="scientific">Luteimonas salinisoli</name>
    <dbReference type="NCBI Taxonomy" id="2752307"/>
    <lineage>
        <taxon>Bacteria</taxon>
        <taxon>Pseudomonadati</taxon>
        <taxon>Pseudomonadota</taxon>
        <taxon>Gammaproteobacteria</taxon>
        <taxon>Lysobacterales</taxon>
        <taxon>Lysobacteraceae</taxon>
        <taxon>Luteimonas</taxon>
    </lineage>
</organism>
<dbReference type="Proteomes" id="UP000578091">
    <property type="component" value="Unassembled WGS sequence"/>
</dbReference>
<comment type="caution">
    <text evidence="1">The sequence shown here is derived from an EMBL/GenBank/DDBJ whole genome shotgun (WGS) entry which is preliminary data.</text>
</comment>
<dbReference type="EMBL" id="JACCKA010000049">
    <property type="protein sequence ID" value="NZA26167.1"/>
    <property type="molecule type" value="Genomic_DNA"/>
</dbReference>
<dbReference type="SUPFAM" id="SSF48452">
    <property type="entry name" value="TPR-like"/>
    <property type="match status" value="1"/>
</dbReference>
<evidence type="ECO:0000313" key="2">
    <source>
        <dbReference type="Proteomes" id="UP000578091"/>
    </source>
</evidence>
<protein>
    <submittedName>
        <fullName evidence="1">Tetratricopeptide repeat protein</fullName>
    </submittedName>
</protein>
<name>A0A853JBY6_9GAMM</name>
<dbReference type="Gene3D" id="1.25.40.10">
    <property type="entry name" value="Tetratricopeptide repeat domain"/>
    <property type="match status" value="1"/>
</dbReference>
<proteinExistence type="predicted"/>
<accession>A0A853JBY6</accession>
<gene>
    <name evidence="1" type="ORF">H0E84_07190</name>
</gene>
<keyword evidence="2" id="KW-1185">Reference proteome</keyword>